<gene>
    <name evidence="4" type="ORF">BQ4739_LOCUS15007</name>
    <name evidence="3" type="ORF">BQ4739_LOCUS1708</name>
</gene>
<dbReference type="Proteomes" id="UP000256970">
    <property type="component" value="Unassembled WGS sequence"/>
</dbReference>
<proteinExistence type="predicted"/>
<protein>
    <submittedName>
        <fullName evidence="3">Uncharacterized protein</fullName>
    </submittedName>
</protein>
<feature type="compositionally biased region" description="Polar residues" evidence="2">
    <location>
        <begin position="92"/>
        <end position="101"/>
    </location>
</feature>
<reference evidence="3 5" key="1">
    <citation type="submission" date="2016-10" db="EMBL/GenBank/DDBJ databases">
        <authorList>
            <person name="Cai Z."/>
        </authorList>
    </citation>
    <scope>NUCLEOTIDE SEQUENCE [LARGE SCALE GENOMIC DNA]</scope>
</reference>
<dbReference type="AlphaFoldDB" id="A0A383V8V9"/>
<feature type="region of interest" description="Disordered" evidence="2">
    <location>
        <begin position="1"/>
        <end position="22"/>
    </location>
</feature>
<organism evidence="3 5">
    <name type="scientific">Tetradesmus obliquus</name>
    <name type="common">Green alga</name>
    <name type="synonym">Acutodesmus obliquus</name>
    <dbReference type="NCBI Taxonomy" id="3088"/>
    <lineage>
        <taxon>Eukaryota</taxon>
        <taxon>Viridiplantae</taxon>
        <taxon>Chlorophyta</taxon>
        <taxon>core chlorophytes</taxon>
        <taxon>Chlorophyceae</taxon>
        <taxon>CS clade</taxon>
        <taxon>Sphaeropleales</taxon>
        <taxon>Scenedesmaceae</taxon>
        <taxon>Tetradesmus</taxon>
    </lineage>
</organism>
<keyword evidence="5" id="KW-1185">Reference proteome</keyword>
<evidence type="ECO:0000256" key="1">
    <source>
        <dbReference type="SAM" id="Coils"/>
    </source>
</evidence>
<evidence type="ECO:0000313" key="4">
    <source>
        <dbReference type="EMBL" id="SZX74688.1"/>
    </source>
</evidence>
<evidence type="ECO:0000313" key="5">
    <source>
        <dbReference type="Proteomes" id="UP000256970"/>
    </source>
</evidence>
<name>A0A383V8V9_TETOB</name>
<dbReference type="EMBL" id="FNXT01001219">
    <property type="protein sequence ID" value="SZX74688.1"/>
    <property type="molecule type" value="Genomic_DNA"/>
</dbReference>
<sequence length="535" mass="56128">MSHPHQQLLQQASCPPQARSSDPNATIKEALAIAIVRHKRKANQEADEWRAKAQKLEAQLQEQATGNAALRAWATSMFNNSSGSDVLARPGQQHSSFLQDSKSTKGRGWGSEAAPAAGSVPAGIFLPPLTLPSTSAAAAAVDCDGYFSCNPTSDARALQGDYQSLQQQLLLAAQASSTSSAASSVLSGKAASLSDMLLTNMHMLLRLQQLGNNSASNTSSLSNTTAAPSTLAAMSGSLQDSWPTETIAMLSSFITGTLLQVPGSSLQRSYMQQCAALLGALLARLPATPPQQEQQQKQTDHLGKPLQQQLQKQQQGSQAGAVAVQAVNLMQQLLTEKLALAGSSSSSSTAAAAKFMLQQLSTFPSTALLLALAVAQQLQRLVQQLQQASAQASAPQLGRGFSFSQLQHSSRALTVAAELFEASHGLVEELDFAVQQLPSWAVALCNCSWTARAFQDLVAMTAALYSSCQSLQQQQPLLADRLCQLAAGVATSLQHLATAADAPGMRSGAGSALRSACGGMCMRLRDLFMPSPAAS</sequence>
<evidence type="ECO:0000313" key="3">
    <source>
        <dbReference type="EMBL" id="SZX61189.1"/>
    </source>
</evidence>
<keyword evidence="1" id="KW-0175">Coiled coil</keyword>
<feature type="compositionally biased region" description="Low complexity" evidence="2">
    <location>
        <begin position="288"/>
        <end position="297"/>
    </location>
</feature>
<feature type="coiled-coil region" evidence="1">
    <location>
        <begin position="39"/>
        <end position="66"/>
    </location>
</feature>
<feature type="region of interest" description="Disordered" evidence="2">
    <location>
        <begin position="84"/>
        <end position="114"/>
    </location>
</feature>
<dbReference type="EMBL" id="FNXT01000131">
    <property type="protein sequence ID" value="SZX61189.1"/>
    <property type="molecule type" value="Genomic_DNA"/>
</dbReference>
<evidence type="ECO:0000256" key="2">
    <source>
        <dbReference type="SAM" id="MobiDB-lite"/>
    </source>
</evidence>
<feature type="region of interest" description="Disordered" evidence="2">
    <location>
        <begin position="288"/>
        <end position="311"/>
    </location>
</feature>
<accession>A0A383V8V9</accession>